<keyword evidence="3" id="KW-0472">Membrane</keyword>
<protein>
    <submittedName>
        <fullName evidence="4">Uncharacterized protein</fullName>
    </submittedName>
</protein>
<dbReference type="GO" id="GO:0035269">
    <property type="term" value="P:protein O-linked glycosylation via mannose"/>
    <property type="evidence" value="ECO:0007669"/>
    <property type="project" value="TreeGrafter"/>
</dbReference>
<feature type="transmembrane region" description="Helical" evidence="3">
    <location>
        <begin position="84"/>
        <end position="103"/>
    </location>
</feature>
<feature type="transmembrane region" description="Helical" evidence="3">
    <location>
        <begin position="359"/>
        <end position="377"/>
    </location>
</feature>
<dbReference type="PANTHER" id="PTHR44227">
    <property type="match status" value="1"/>
</dbReference>
<dbReference type="InterPro" id="IPR011990">
    <property type="entry name" value="TPR-like_helical_dom_sf"/>
</dbReference>
<evidence type="ECO:0000256" key="1">
    <source>
        <dbReference type="ARBA" id="ARBA00022737"/>
    </source>
</evidence>
<feature type="transmembrane region" description="Helical" evidence="3">
    <location>
        <begin position="242"/>
        <end position="260"/>
    </location>
</feature>
<feature type="transmembrane region" description="Helical" evidence="3">
    <location>
        <begin position="168"/>
        <end position="193"/>
    </location>
</feature>
<accession>A0A7R6PMB2</accession>
<dbReference type="AlphaFoldDB" id="A0A7R6PMB2"/>
<dbReference type="GO" id="GO:0000030">
    <property type="term" value="F:mannosyltransferase activity"/>
    <property type="evidence" value="ECO:0007669"/>
    <property type="project" value="TreeGrafter"/>
</dbReference>
<dbReference type="EMBL" id="AP017470">
    <property type="protein sequence ID" value="BBB32737.1"/>
    <property type="molecule type" value="Genomic_DNA"/>
</dbReference>
<dbReference type="PANTHER" id="PTHR44227:SF3">
    <property type="entry name" value="PROTEIN O-MANNOSYL-TRANSFERASE TMTC4"/>
    <property type="match status" value="1"/>
</dbReference>
<feature type="transmembrane region" description="Helical" evidence="3">
    <location>
        <begin position="205"/>
        <end position="222"/>
    </location>
</feature>
<dbReference type="InterPro" id="IPR052346">
    <property type="entry name" value="O-mannosyl-transferase_TMTC"/>
</dbReference>
<evidence type="ECO:0000256" key="3">
    <source>
        <dbReference type="SAM" id="Phobius"/>
    </source>
</evidence>
<keyword evidence="3" id="KW-0812">Transmembrane</keyword>
<keyword evidence="5" id="KW-1185">Reference proteome</keyword>
<dbReference type="RefSeq" id="WP_201327039.1">
    <property type="nucleotide sequence ID" value="NZ_AP017470.1"/>
</dbReference>
<proteinExistence type="predicted"/>
<feature type="transmembrane region" description="Helical" evidence="3">
    <location>
        <begin position="280"/>
        <end position="300"/>
    </location>
</feature>
<sequence>MNKKLNIYINYLIFLVAIIICYFNVIKNPQIYYDDFINVFNYNLLGNGFNIHSLINAITFHQGGYRPLSYLSFYLNHYIFNGQLHSFIIINVLIHFFNTMIFYHIALKLTKNKEISFFSALFWAVSPVNLFGVTYIVQRMTSLMAFFGGIGTLYYLKWEENREFKNLVLAIFFVILSTLSKESGILFIGFFLLHYYLKNGSKKDIIVVYITGGLFLIFLYFFSKNFFAVTFIRRGFSPFERFFTELRILILYIQNIFLPLQNKIYLFADIIHSKSLFTPISTLFSLILLLALVLISYLAINKDKIIALGILSFFLFHSIESTFLPLYFMFFHRNYIASFFIILAFIKLLSYLKPKFRNVIVIILIVNAMWVTVVHNMKWTFKPYYTKKNYESYKNSIVAKTNYALELEKEGKLKDALNLYLKLLKTPNRTVPFLGTVRILKKLGFNKEVIAIGKLYPHKEFALLKLMAQAYADINNISKAKKYFQKSLSDYFTPKNFLTYIAFLYENRLYDEVIFETEKFLPQLEKFTTNNILFDKIYNNKNINTKIFLLNIDCKIRLNLPINKDITLLKKSGIYNKKIENLINAIKDIKNQNYIKALKELNSIKIANIYNDLEFFIFVKKIALTLCIYDRTGEDYKFKQLIKKYSKNNVIYNNLWKELDNCY</sequence>
<feature type="transmembrane region" description="Helical" evidence="3">
    <location>
        <begin position="335"/>
        <end position="352"/>
    </location>
</feature>
<keyword evidence="2" id="KW-0802">TPR repeat</keyword>
<keyword evidence="3" id="KW-1133">Transmembrane helix</keyword>
<dbReference type="Proteomes" id="UP000595564">
    <property type="component" value="Chromosome"/>
</dbReference>
<feature type="transmembrane region" description="Helical" evidence="3">
    <location>
        <begin position="7"/>
        <end position="26"/>
    </location>
</feature>
<organism evidence="4 5">
    <name type="scientific">Thermotomaculum hydrothermale</name>
    <dbReference type="NCBI Taxonomy" id="981385"/>
    <lineage>
        <taxon>Bacteria</taxon>
        <taxon>Pseudomonadati</taxon>
        <taxon>Acidobacteriota</taxon>
        <taxon>Holophagae</taxon>
        <taxon>Thermotomaculales</taxon>
        <taxon>Thermotomaculaceae</taxon>
        <taxon>Thermotomaculum</taxon>
    </lineage>
</organism>
<reference evidence="4 5" key="1">
    <citation type="journal article" date="2012" name="Extremophiles">
        <title>Thermotomaculum hydrothermale gen. nov., sp. nov., a novel heterotrophic thermophile within the phylum Acidobacteria from a deep-sea hydrothermal vent chimney in the Southern Okinawa Trough.</title>
        <authorList>
            <person name="Izumi H."/>
            <person name="Nunoura T."/>
            <person name="Miyazaki M."/>
            <person name="Mino S."/>
            <person name="Toki T."/>
            <person name="Takai K."/>
            <person name="Sako Y."/>
            <person name="Sawabe T."/>
            <person name="Nakagawa S."/>
        </authorList>
    </citation>
    <scope>NUCLEOTIDE SEQUENCE [LARGE SCALE GENOMIC DNA]</scope>
    <source>
        <strain evidence="4 5">AC55</strain>
    </source>
</reference>
<feature type="transmembrane region" description="Helical" evidence="3">
    <location>
        <begin position="140"/>
        <end position="156"/>
    </location>
</feature>
<evidence type="ECO:0000313" key="4">
    <source>
        <dbReference type="EMBL" id="BBB32737.1"/>
    </source>
</evidence>
<gene>
    <name evidence="4" type="ORF">TTHT_1213</name>
</gene>
<evidence type="ECO:0000256" key="2">
    <source>
        <dbReference type="ARBA" id="ARBA00022803"/>
    </source>
</evidence>
<dbReference type="SUPFAM" id="SSF48452">
    <property type="entry name" value="TPR-like"/>
    <property type="match status" value="1"/>
</dbReference>
<dbReference type="KEGG" id="thyd:TTHT_1213"/>
<name>A0A7R6PMB2_9BACT</name>
<feature type="transmembrane region" description="Helical" evidence="3">
    <location>
        <begin position="307"/>
        <end position="329"/>
    </location>
</feature>
<feature type="transmembrane region" description="Helical" evidence="3">
    <location>
        <begin position="115"/>
        <end position="134"/>
    </location>
</feature>
<keyword evidence="1" id="KW-0677">Repeat</keyword>
<dbReference type="GO" id="GO:0030968">
    <property type="term" value="P:endoplasmic reticulum unfolded protein response"/>
    <property type="evidence" value="ECO:0007669"/>
    <property type="project" value="TreeGrafter"/>
</dbReference>
<evidence type="ECO:0000313" key="5">
    <source>
        <dbReference type="Proteomes" id="UP000595564"/>
    </source>
</evidence>